<feature type="region of interest" description="Disordered" evidence="1">
    <location>
        <begin position="77"/>
        <end position="139"/>
    </location>
</feature>
<organism evidence="2 3">
    <name type="scientific">Klebsormidium nitens</name>
    <name type="common">Green alga</name>
    <name type="synonym">Ulothrix nitens</name>
    <dbReference type="NCBI Taxonomy" id="105231"/>
    <lineage>
        <taxon>Eukaryota</taxon>
        <taxon>Viridiplantae</taxon>
        <taxon>Streptophyta</taxon>
        <taxon>Klebsormidiophyceae</taxon>
        <taxon>Klebsormidiales</taxon>
        <taxon>Klebsormidiaceae</taxon>
        <taxon>Klebsormidium</taxon>
    </lineage>
</organism>
<evidence type="ECO:0000313" key="3">
    <source>
        <dbReference type="Proteomes" id="UP000054558"/>
    </source>
</evidence>
<dbReference type="EMBL" id="DF237050">
    <property type="protein sequence ID" value="GAQ82148.1"/>
    <property type="molecule type" value="Genomic_DNA"/>
</dbReference>
<evidence type="ECO:0000313" key="2">
    <source>
        <dbReference type="EMBL" id="GAQ82148.1"/>
    </source>
</evidence>
<dbReference type="Proteomes" id="UP000054558">
    <property type="component" value="Unassembled WGS sequence"/>
</dbReference>
<dbReference type="AlphaFoldDB" id="A0A1Y1I1Z4"/>
<keyword evidence="3" id="KW-1185">Reference proteome</keyword>
<protein>
    <submittedName>
        <fullName evidence="2">Uncharacterized protein</fullName>
    </submittedName>
</protein>
<feature type="region of interest" description="Disordered" evidence="1">
    <location>
        <begin position="1"/>
        <end position="24"/>
    </location>
</feature>
<sequence>MRYAAEVKTSRNRTEVEGSSGTERGLLAERLARPENEAEAKCSRQRERIQAHCLNNREECMESGEASRWNEMLTAGPRDSLFRTAGTSQRPRSPWPVERADARSSADASAHCLPKQAKPGYGARELPEIDMPELAASLG</sequence>
<proteinExistence type="predicted"/>
<name>A0A1Y1I1Z4_KLENI</name>
<gene>
    <name evidence="2" type="ORF">KFL_001010330</name>
</gene>
<evidence type="ECO:0000256" key="1">
    <source>
        <dbReference type="SAM" id="MobiDB-lite"/>
    </source>
</evidence>
<reference evidence="2 3" key="1">
    <citation type="journal article" date="2014" name="Nat. Commun.">
        <title>Klebsormidium flaccidum genome reveals primary factors for plant terrestrial adaptation.</title>
        <authorList>
            <person name="Hori K."/>
            <person name="Maruyama F."/>
            <person name="Fujisawa T."/>
            <person name="Togashi T."/>
            <person name="Yamamoto N."/>
            <person name="Seo M."/>
            <person name="Sato S."/>
            <person name="Yamada T."/>
            <person name="Mori H."/>
            <person name="Tajima N."/>
            <person name="Moriyama T."/>
            <person name="Ikeuchi M."/>
            <person name="Watanabe M."/>
            <person name="Wada H."/>
            <person name="Kobayashi K."/>
            <person name="Saito M."/>
            <person name="Masuda T."/>
            <person name="Sasaki-Sekimoto Y."/>
            <person name="Mashiguchi K."/>
            <person name="Awai K."/>
            <person name="Shimojima M."/>
            <person name="Masuda S."/>
            <person name="Iwai M."/>
            <person name="Nobusawa T."/>
            <person name="Narise T."/>
            <person name="Kondo S."/>
            <person name="Saito H."/>
            <person name="Sato R."/>
            <person name="Murakawa M."/>
            <person name="Ihara Y."/>
            <person name="Oshima-Yamada Y."/>
            <person name="Ohtaka K."/>
            <person name="Satoh M."/>
            <person name="Sonobe K."/>
            <person name="Ishii M."/>
            <person name="Ohtani R."/>
            <person name="Kanamori-Sato M."/>
            <person name="Honoki R."/>
            <person name="Miyazaki D."/>
            <person name="Mochizuki H."/>
            <person name="Umetsu J."/>
            <person name="Higashi K."/>
            <person name="Shibata D."/>
            <person name="Kamiya Y."/>
            <person name="Sato N."/>
            <person name="Nakamura Y."/>
            <person name="Tabata S."/>
            <person name="Ida S."/>
            <person name="Kurokawa K."/>
            <person name="Ohta H."/>
        </authorList>
    </citation>
    <scope>NUCLEOTIDE SEQUENCE [LARGE SCALE GENOMIC DNA]</scope>
    <source>
        <strain evidence="2 3">NIES-2285</strain>
    </source>
</reference>
<accession>A0A1Y1I1Z4</accession>